<comment type="caution">
    <text evidence="2">The sequence shown here is derived from an EMBL/GenBank/DDBJ whole genome shotgun (WGS) entry which is preliminary data.</text>
</comment>
<name>A0A413IJD7_9BACT</name>
<evidence type="ECO:0000313" key="1">
    <source>
        <dbReference type="EMBL" id="RGV31315.1"/>
    </source>
</evidence>
<reference evidence="4 5" key="1">
    <citation type="submission" date="2018-08" db="EMBL/GenBank/DDBJ databases">
        <title>A genome reference for cultivated species of the human gut microbiota.</title>
        <authorList>
            <person name="Zou Y."/>
            <person name="Xue W."/>
            <person name="Luo G."/>
        </authorList>
    </citation>
    <scope>NUCLEOTIDE SEQUENCE [LARGE SCALE GENOMIC DNA]</scope>
    <source>
        <strain evidence="1 4">AF14-49</strain>
        <strain evidence="3 5">AF34-33</strain>
        <strain evidence="2 6">OF02-7</strain>
    </source>
</reference>
<dbReference type="EMBL" id="QSCR01000037">
    <property type="protein sequence ID" value="RGY13326.1"/>
    <property type="molecule type" value="Genomic_DNA"/>
</dbReference>
<protein>
    <recommendedName>
        <fullName evidence="7">RteC protein</fullName>
    </recommendedName>
</protein>
<proteinExistence type="predicted"/>
<evidence type="ECO:0000313" key="5">
    <source>
        <dbReference type="Proteomes" id="UP000286038"/>
    </source>
</evidence>
<gene>
    <name evidence="1" type="ORF">DWW18_17935</name>
    <name evidence="3" type="ORF">DWZ68_15450</name>
    <name evidence="2" type="ORF">DXA50_16515</name>
</gene>
<dbReference type="EMBL" id="QRPV01000027">
    <property type="protein sequence ID" value="RHM40818.1"/>
    <property type="molecule type" value="Genomic_DNA"/>
</dbReference>
<dbReference type="Proteomes" id="UP000286038">
    <property type="component" value="Unassembled WGS sequence"/>
</dbReference>
<evidence type="ECO:0008006" key="7">
    <source>
        <dbReference type="Google" id="ProtNLM"/>
    </source>
</evidence>
<organism evidence="2 6">
    <name type="scientific">Butyricimonas virosa</name>
    <dbReference type="NCBI Taxonomy" id="544645"/>
    <lineage>
        <taxon>Bacteria</taxon>
        <taxon>Pseudomonadati</taxon>
        <taxon>Bacteroidota</taxon>
        <taxon>Bacteroidia</taxon>
        <taxon>Bacteroidales</taxon>
        <taxon>Odoribacteraceae</taxon>
        <taxon>Butyricimonas</taxon>
    </lineage>
</organism>
<sequence length="270" mass="31675">MKKYFMMLMSELETIIHSLKGNDALNMSVMAMQVIYGVVKQVKDYVLTNGFADINEEIVFFKELKPLLHSKLIYYMEIKEIESKRILYANKEFVRAYLIEQVERLTGYLEENIYTYKYLQLGSTFLDEALFTRKNVLEFSCVDRDNLDDSFMTLWDNKVSRILAYQMLLEYLNSEILLLDKPFSKSSKLVWHGTKRGLVELIYALVTKECFGEATIKDLADFFQLNFNVDLGDYYGIYKELKERPVKNRAGFLGDLVDGLLKRMEEDENS</sequence>
<dbReference type="InterPro" id="IPR018534">
    <property type="entry name" value="Tet_reg_excision_RteC"/>
</dbReference>
<dbReference type="RefSeq" id="WP_117775552.1">
    <property type="nucleotide sequence ID" value="NZ_CABJDM010000027.1"/>
</dbReference>
<dbReference type="AlphaFoldDB" id="A0A413IJD7"/>
<dbReference type="EMBL" id="QRZA01000035">
    <property type="protein sequence ID" value="RGV31315.1"/>
    <property type="molecule type" value="Genomic_DNA"/>
</dbReference>
<evidence type="ECO:0000313" key="3">
    <source>
        <dbReference type="EMBL" id="RHM40818.1"/>
    </source>
</evidence>
<dbReference type="Proteomes" id="UP000283589">
    <property type="component" value="Unassembled WGS sequence"/>
</dbReference>
<evidence type="ECO:0000313" key="2">
    <source>
        <dbReference type="EMBL" id="RGY13326.1"/>
    </source>
</evidence>
<dbReference type="Pfam" id="PF09357">
    <property type="entry name" value="RteC"/>
    <property type="match status" value="1"/>
</dbReference>
<accession>A0A413IJD7</accession>
<dbReference type="Proteomes" id="UP000286063">
    <property type="component" value="Unassembled WGS sequence"/>
</dbReference>
<evidence type="ECO:0000313" key="4">
    <source>
        <dbReference type="Proteomes" id="UP000283589"/>
    </source>
</evidence>
<dbReference type="OrthoDB" id="790983at2"/>
<evidence type="ECO:0000313" key="6">
    <source>
        <dbReference type="Proteomes" id="UP000286063"/>
    </source>
</evidence>